<gene>
    <name evidence="1" type="ORF">S01H4_10869</name>
</gene>
<evidence type="ECO:0000313" key="1">
    <source>
        <dbReference type="EMBL" id="GAG68605.1"/>
    </source>
</evidence>
<sequence>MLNKLTPVLDAKLKLLEKEGRLKGKEKVIVDIVPPRDG</sequence>
<accession>X0ZG32</accession>
<proteinExistence type="predicted"/>
<comment type="caution">
    <text evidence="1">The sequence shown here is derived from an EMBL/GenBank/DDBJ whole genome shotgun (WGS) entry which is preliminary data.</text>
</comment>
<dbReference type="EMBL" id="BART01004254">
    <property type="protein sequence ID" value="GAG68605.1"/>
    <property type="molecule type" value="Genomic_DNA"/>
</dbReference>
<protein>
    <submittedName>
        <fullName evidence="1">Uncharacterized protein</fullName>
    </submittedName>
</protein>
<feature type="non-terminal residue" evidence="1">
    <location>
        <position position="38"/>
    </location>
</feature>
<organism evidence="1">
    <name type="scientific">marine sediment metagenome</name>
    <dbReference type="NCBI Taxonomy" id="412755"/>
    <lineage>
        <taxon>unclassified sequences</taxon>
        <taxon>metagenomes</taxon>
        <taxon>ecological metagenomes</taxon>
    </lineage>
</organism>
<dbReference type="AlphaFoldDB" id="X0ZG32"/>
<name>X0ZG32_9ZZZZ</name>
<reference evidence="1" key="1">
    <citation type="journal article" date="2014" name="Front. Microbiol.">
        <title>High frequency of phylogenetically diverse reductive dehalogenase-homologous genes in deep subseafloor sedimentary metagenomes.</title>
        <authorList>
            <person name="Kawai M."/>
            <person name="Futagami T."/>
            <person name="Toyoda A."/>
            <person name="Takaki Y."/>
            <person name="Nishi S."/>
            <person name="Hori S."/>
            <person name="Arai W."/>
            <person name="Tsubouchi T."/>
            <person name="Morono Y."/>
            <person name="Uchiyama I."/>
            <person name="Ito T."/>
            <person name="Fujiyama A."/>
            <person name="Inagaki F."/>
            <person name="Takami H."/>
        </authorList>
    </citation>
    <scope>NUCLEOTIDE SEQUENCE</scope>
    <source>
        <strain evidence="1">Expedition CK06-06</strain>
    </source>
</reference>